<dbReference type="SUPFAM" id="SSF101898">
    <property type="entry name" value="NHL repeat"/>
    <property type="match status" value="1"/>
</dbReference>
<dbReference type="AlphaFoldDB" id="A0AAE0T7N9"/>
<evidence type="ECO:0000313" key="2">
    <source>
        <dbReference type="EMBL" id="KAK3605317.1"/>
    </source>
</evidence>
<proteinExistence type="predicted"/>
<dbReference type="Pfam" id="PF14670">
    <property type="entry name" value="FXa_inhibition"/>
    <property type="match status" value="1"/>
</dbReference>
<reference evidence="2" key="3">
    <citation type="submission" date="2023-05" db="EMBL/GenBank/DDBJ databases">
        <authorList>
            <person name="Smith C.H."/>
        </authorList>
    </citation>
    <scope>NUCLEOTIDE SEQUENCE</scope>
    <source>
        <strain evidence="2">CHS0354</strain>
        <tissue evidence="2">Mantle</tissue>
    </source>
</reference>
<gene>
    <name evidence="2" type="ORF">CHS0354_003964</name>
</gene>
<dbReference type="InterPro" id="IPR011042">
    <property type="entry name" value="6-blade_b-propeller_TolB-like"/>
</dbReference>
<keyword evidence="3" id="KW-1185">Reference proteome</keyword>
<dbReference type="EMBL" id="JAEAOA010000308">
    <property type="protein sequence ID" value="KAK3605317.1"/>
    <property type="molecule type" value="Genomic_DNA"/>
</dbReference>
<accession>A0AAE0T7N9</accession>
<protein>
    <submittedName>
        <fullName evidence="2">Uncharacterized protein</fullName>
    </submittedName>
</protein>
<dbReference type="PROSITE" id="PS51120">
    <property type="entry name" value="LDLRB"/>
    <property type="match status" value="1"/>
</dbReference>
<dbReference type="PANTHER" id="PTHR46513">
    <property type="entry name" value="VITELLOGENIN RECEPTOR-LIKE PROTEIN-RELATED-RELATED"/>
    <property type="match status" value="1"/>
</dbReference>
<reference evidence="2" key="1">
    <citation type="journal article" date="2021" name="Genome Biol. Evol.">
        <title>A High-Quality Reference Genome for a Parasitic Bivalve with Doubly Uniparental Inheritance (Bivalvia: Unionida).</title>
        <authorList>
            <person name="Smith C.H."/>
        </authorList>
    </citation>
    <scope>NUCLEOTIDE SEQUENCE</scope>
    <source>
        <strain evidence="2">CHS0354</strain>
    </source>
</reference>
<evidence type="ECO:0000256" key="1">
    <source>
        <dbReference type="PROSITE-ProRule" id="PRU00461"/>
    </source>
</evidence>
<feature type="repeat" description="LDL-receptor class B" evidence="1">
    <location>
        <begin position="327"/>
        <end position="369"/>
    </location>
</feature>
<dbReference type="Gene3D" id="2.120.10.30">
    <property type="entry name" value="TolB, C-terminal domain"/>
    <property type="match status" value="2"/>
</dbReference>
<evidence type="ECO:0000313" key="3">
    <source>
        <dbReference type="Proteomes" id="UP001195483"/>
    </source>
</evidence>
<dbReference type="Proteomes" id="UP001195483">
    <property type="component" value="Unassembled WGS sequence"/>
</dbReference>
<organism evidence="2 3">
    <name type="scientific">Potamilus streckersoni</name>
    <dbReference type="NCBI Taxonomy" id="2493646"/>
    <lineage>
        <taxon>Eukaryota</taxon>
        <taxon>Metazoa</taxon>
        <taxon>Spiralia</taxon>
        <taxon>Lophotrochozoa</taxon>
        <taxon>Mollusca</taxon>
        <taxon>Bivalvia</taxon>
        <taxon>Autobranchia</taxon>
        <taxon>Heteroconchia</taxon>
        <taxon>Palaeoheterodonta</taxon>
        <taxon>Unionida</taxon>
        <taxon>Unionoidea</taxon>
        <taxon>Unionidae</taxon>
        <taxon>Ambleminae</taxon>
        <taxon>Lampsilini</taxon>
        <taxon>Potamilus</taxon>
    </lineage>
</organism>
<dbReference type="InterPro" id="IPR050778">
    <property type="entry name" value="Cueball_EGF_LRP_Nidogen"/>
</dbReference>
<sequence length="378" mass="42592">MYHSVIATPKHELRAVLRPIWYVFQGHLLVTAKDSDKTLITSYSITTGRITMTGSLPDTGTISAIKVFDENMRQNETGPCFALNGDCEQICISNGKSRICACTFGFKLAENGKTCTSDPIKDDFMLVSDRTHNVIYQISLTDQSVQGIKAQDNNVLTGVAYSPVNDLIIWGTEEFELYIMHLNGTGKKMLSISLSESNHYYPKRFAVDYSTGNIYCTAIGYRNFLTRTDSHVGVLSPKGKYRVLVTGLDYPYGLVLYPSKGQLFYIDSGYNSHLGQASMDGSQSSVLLNLNWVWPTELTVDYKIYLHLCKSIALCTFSTPYATVLGDYLYWINYWKDSINYCKLDGTNHDTLTKYPNSNPLGIAFYQDYLFLSTKRYS</sequence>
<comment type="caution">
    <text evidence="2">The sequence shown here is derived from an EMBL/GenBank/DDBJ whole genome shotgun (WGS) entry which is preliminary data.</text>
</comment>
<dbReference type="SMART" id="SM00135">
    <property type="entry name" value="LY"/>
    <property type="match status" value="2"/>
</dbReference>
<dbReference type="InterPro" id="IPR000033">
    <property type="entry name" value="LDLR_classB_rpt"/>
</dbReference>
<dbReference type="SUPFAM" id="SSF57196">
    <property type="entry name" value="EGF/Laminin"/>
    <property type="match status" value="1"/>
</dbReference>
<reference evidence="2" key="2">
    <citation type="journal article" date="2021" name="Genome Biol. Evol.">
        <title>Developing a high-quality reference genome for a parasitic bivalve with doubly uniparental inheritance (Bivalvia: Unionida).</title>
        <authorList>
            <person name="Smith C.H."/>
        </authorList>
    </citation>
    <scope>NUCLEOTIDE SEQUENCE</scope>
    <source>
        <strain evidence="2">CHS0354</strain>
        <tissue evidence="2">Mantle</tissue>
    </source>
</reference>
<name>A0AAE0T7N9_9BIVA</name>